<evidence type="ECO:0000256" key="3">
    <source>
        <dbReference type="ARBA" id="ARBA00022729"/>
    </source>
</evidence>
<dbReference type="PROSITE" id="PS50847">
    <property type="entry name" value="GRAM_POS_ANCHORING"/>
    <property type="match status" value="1"/>
</dbReference>
<evidence type="ECO:0000256" key="2">
    <source>
        <dbReference type="ARBA" id="ARBA00022525"/>
    </source>
</evidence>
<feature type="signal peptide" evidence="6">
    <location>
        <begin position="1"/>
        <end position="33"/>
    </location>
</feature>
<keyword evidence="2" id="KW-0964">Secreted</keyword>
<evidence type="ECO:0000313" key="8">
    <source>
        <dbReference type="EMBL" id="GAA1676760.1"/>
    </source>
</evidence>
<evidence type="ECO:0000256" key="4">
    <source>
        <dbReference type="ARBA" id="ARBA00023088"/>
    </source>
</evidence>
<name>A0ABP4SQT7_9ACTN</name>
<sequence length="518" mass="53676">MTPPLPRRAGGRLAAVLAALLAGALTVPASAQAQPPAEATYDFQGPVHLGDEGLPGGFTLVFGDGFTPGAHTVSVALEVDAAPGTFRFTTGDLGAGLPCTNDADHTRVDCVSEAAAAELYFPFGFGAPLDAPTGVYGYTVTAAVDGEAVDTASGAIEIVNPFPSQAFPFRHANLEYTGVEPGAVVGVSPEFVQADAFDPGTGAVVVTFTEPEYAEFDQGVDASAAYDNCADDFLGRRGVVCVITDFEDAPGTALTTTAPIPYEVDALAPGPFDVCVCYISAYTVSEDEREAVYGDITWDEEGHLIGLREAAEPAREYSDPTVGELDIVTREHFYDLEIGDADARGGRGEERTLTVPVGNGGPATAFGLFGVHSYYVTGTLPDGLDLVEVDSDASEHWDCLSDAEAAEILPDLDPDGRDFVCMFDRLDAGGEIEFAFTVAVTDPDSTARGVLEVHGRNNAGIYPGVLEDDLANNTGAITVNGTALPDTGASLTGVLAAALAALAAGAVLLLAPRRRARA</sequence>
<proteinExistence type="predicted"/>
<dbReference type="RefSeq" id="WP_344486534.1">
    <property type="nucleotide sequence ID" value="NZ_BAAAQF010000007.1"/>
</dbReference>
<protein>
    <recommendedName>
        <fullName evidence="7">Gram-positive cocci surface proteins LPxTG domain-containing protein</fullName>
    </recommendedName>
</protein>
<reference evidence="9" key="1">
    <citation type="journal article" date="2019" name="Int. J. Syst. Evol. Microbiol.">
        <title>The Global Catalogue of Microorganisms (GCM) 10K type strain sequencing project: providing services to taxonomists for standard genome sequencing and annotation.</title>
        <authorList>
            <consortium name="The Broad Institute Genomics Platform"/>
            <consortium name="The Broad Institute Genome Sequencing Center for Infectious Disease"/>
            <person name="Wu L."/>
            <person name="Ma J."/>
        </authorList>
    </citation>
    <scope>NUCLEOTIDE SEQUENCE [LARGE SCALE GENOMIC DNA]</scope>
    <source>
        <strain evidence="9">JCM 16001</strain>
    </source>
</reference>
<feature type="domain" description="Gram-positive cocci surface proteins LPxTG" evidence="7">
    <location>
        <begin position="484"/>
        <end position="518"/>
    </location>
</feature>
<feature type="transmembrane region" description="Helical" evidence="5">
    <location>
        <begin position="489"/>
        <end position="511"/>
    </location>
</feature>
<comment type="caution">
    <text evidence="8">The sequence shown here is derived from an EMBL/GenBank/DDBJ whole genome shotgun (WGS) entry which is preliminary data.</text>
</comment>
<evidence type="ECO:0000313" key="9">
    <source>
        <dbReference type="Proteomes" id="UP001499851"/>
    </source>
</evidence>
<dbReference type="EMBL" id="BAAAQF010000007">
    <property type="protein sequence ID" value="GAA1676760.1"/>
    <property type="molecule type" value="Genomic_DNA"/>
</dbReference>
<evidence type="ECO:0000256" key="1">
    <source>
        <dbReference type="ARBA" id="ARBA00022512"/>
    </source>
</evidence>
<evidence type="ECO:0000259" key="7">
    <source>
        <dbReference type="PROSITE" id="PS50847"/>
    </source>
</evidence>
<keyword evidence="5" id="KW-1133">Transmembrane helix</keyword>
<keyword evidence="5" id="KW-0812">Transmembrane</keyword>
<keyword evidence="1" id="KW-0134">Cell wall</keyword>
<evidence type="ECO:0000256" key="5">
    <source>
        <dbReference type="SAM" id="Phobius"/>
    </source>
</evidence>
<dbReference type="Proteomes" id="UP001499851">
    <property type="component" value="Unassembled WGS sequence"/>
</dbReference>
<organism evidence="8 9">
    <name type="scientific">Glycomyces endophyticus</name>
    <dbReference type="NCBI Taxonomy" id="480996"/>
    <lineage>
        <taxon>Bacteria</taxon>
        <taxon>Bacillati</taxon>
        <taxon>Actinomycetota</taxon>
        <taxon>Actinomycetes</taxon>
        <taxon>Glycomycetales</taxon>
        <taxon>Glycomycetaceae</taxon>
        <taxon>Glycomyces</taxon>
    </lineage>
</organism>
<dbReference type="InterPro" id="IPR019931">
    <property type="entry name" value="LPXTG_anchor"/>
</dbReference>
<keyword evidence="9" id="KW-1185">Reference proteome</keyword>
<gene>
    <name evidence="8" type="ORF">GCM10009830_24340</name>
</gene>
<accession>A0ABP4SQT7</accession>
<keyword evidence="3 6" id="KW-0732">Signal</keyword>
<feature type="chain" id="PRO_5047399949" description="Gram-positive cocci surface proteins LPxTG domain-containing protein" evidence="6">
    <location>
        <begin position="34"/>
        <end position="518"/>
    </location>
</feature>
<evidence type="ECO:0000256" key="6">
    <source>
        <dbReference type="SAM" id="SignalP"/>
    </source>
</evidence>
<keyword evidence="5" id="KW-0472">Membrane</keyword>
<keyword evidence="4" id="KW-0572">Peptidoglycan-anchor</keyword>